<evidence type="ECO:0000256" key="3">
    <source>
        <dbReference type="ARBA" id="ARBA00022692"/>
    </source>
</evidence>
<dbReference type="InterPro" id="IPR050250">
    <property type="entry name" value="Macrolide_Exporter_MacB"/>
</dbReference>
<evidence type="ECO:0000313" key="11">
    <source>
        <dbReference type="Proteomes" id="UP000019681"/>
    </source>
</evidence>
<comment type="caution">
    <text evidence="10">The sequence shown here is derived from an EMBL/GenBank/DDBJ whole genome shotgun (WGS) entry which is preliminary data.</text>
</comment>
<evidence type="ECO:0000259" key="9">
    <source>
        <dbReference type="Pfam" id="PF12704"/>
    </source>
</evidence>
<dbReference type="GO" id="GO:0005886">
    <property type="term" value="C:plasma membrane"/>
    <property type="evidence" value="ECO:0007669"/>
    <property type="project" value="UniProtKB-SubCell"/>
</dbReference>
<dbReference type="RefSeq" id="WP_035377666.1">
    <property type="nucleotide sequence ID" value="NZ_AZQP01000003.1"/>
</dbReference>
<evidence type="ECO:0000256" key="6">
    <source>
        <dbReference type="ARBA" id="ARBA00038076"/>
    </source>
</evidence>
<comment type="subcellular location">
    <subcellularLocation>
        <location evidence="1">Cell membrane</location>
        <topology evidence="1">Multi-pass membrane protein</topology>
    </subcellularLocation>
</comment>
<dbReference type="InterPro" id="IPR003838">
    <property type="entry name" value="ABC3_permease_C"/>
</dbReference>
<evidence type="ECO:0000259" key="8">
    <source>
        <dbReference type="Pfam" id="PF02687"/>
    </source>
</evidence>
<evidence type="ECO:0000313" key="10">
    <source>
        <dbReference type="EMBL" id="EYE89568.1"/>
    </source>
</evidence>
<sequence length="449" mass="49879">MNSIDLMKFGFKNLFRRKLRTFLTTLGIVIGTLAIISMVSLGIAMKESYKESINSMGSINVITVRPSYNSSGFNSQSKTLNDKDVATLGKFNGVEAVMPILYTQAQLKSGKYVAYVTIMGINPDLMETFEFKIGEGRLLNVADKSCLVFGSEVPYFFQNPKQNGNFYGNYGNQKRKANVNPLKDKMLMTFDMGSEIDRPPVQIENSIEQQTSIASRKKIDNTLVKGIGILSPGQNEKDYNVYMPLDEVRALKKKYDRSRGNKISNIGYEEIRIKVKDIKDIKEIQNRIKKAGYEASSLLDIAEQMNKYANTLQLIFGGIGAISLLVATIGITNTMVMAIYERRKEIGVMKVIGASLKDIKRMFLFESSVIGLMGGVFGLIVSILTSKLLNLYGGRFFGEVMYTGSKISIIPMWLALAAVLFTTLIGLIAGYLPARRAMNISALEAIKTD</sequence>
<organism evidence="10 11">
    <name type="scientific">Fervidicella metallireducens AeB</name>
    <dbReference type="NCBI Taxonomy" id="1403537"/>
    <lineage>
        <taxon>Bacteria</taxon>
        <taxon>Bacillati</taxon>
        <taxon>Bacillota</taxon>
        <taxon>Clostridia</taxon>
        <taxon>Eubacteriales</taxon>
        <taxon>Clostridiaceae</taxon>
        <taxon>Fervidicella</taxon>
    </lineage>
</organism>
<evidence type="ECO:0000256" key="1">
    <source>
        <dbReference type="ARBA" id="ARBA00004651"/>
    </source>
</evidence>
<proteinExistence type="inferred from homology"/>
<dbReference type="Pfam" id="PF12704">
    <property type="entry name" value="MacB_PCD"/>
    <property type="match status" value="1"/>
</dbReference>
<comment type="similarity">
    <text evidence="6">Belongs to the ABC-4 integral membrane protein family.</text>
</comment>
<feature type="domain" description="MacB-like periplasmic core" evidence="9">
    <location>
        <begin position="21"/>
        <end position="143"/>
    </location>
</feature>
<keyword evidence="5 7" id="KW-0472">Membrane</keyword>
<gene>
    <name evidence="10" type="ORF">Q428_02000</name>
</gene>
<dbReference type="PANTHER" id="PTHR30572:SF4">
    <property type="entry name" value="ABC TRANSPORTER PERMEASE YTRF"/>
    <property type="match status" value="1"/>
</dbReference>
<feature type="transmembrane region" description="Helical" evidence="7">
    <location>
        <begin position="21"/>
        <end position="45"/>
    </location>
</feature>
<feature type="transmembrane region" description="Helical" evidence="7">
    <location>
        <begin position="369"/>
        <end position="389"/>
    </location>
</feature>
<evidence type="ECO:0000256" key="4">
    <source>
        <dbReference type="ARBA" id="ARBA00022989"/>
    </source>
</evidence>
<dbReference type="Pfam" id="PF02687">
    <property type="entry name" value="FtsX"/>
    <property type="match status" value="1"/>
</dbReference>
<keyword evidence="11" id="KW-1185">Reference proteome</keyword>
<dbReference type="InterPro" id="IPR025857">
    <property type="entry name" value="MacB_PCD"/>
</dbReference>
<dbReference type="EMBL" id="AZQP01000003">
    <property type="protein sequence ID" value="EYE89568.1"/>
    <property type="molecule type" value="Genomic_DNA"/>
</dbReference>
<evidence type="ECO:0000256" key="7">
    <source>
        <dbReference type="SAM" id="Phobius"/>
    </source>
</evidence>
<feature type="transmembrane region" description="Helical" evidence="7">
    <location>
        <begin position="314"/>
        <end position="340"/>
    </location>
</feature>
<dbReference type="AlphaFoldDB" id="A0A017RXU8"/>
<protein>
    <submittedName>
        <fullName evidence="10">ABC transporter</fullName>
    </submittedName>
</protein>
<evidence type="ECO:0000256" key="5">
    <source>
        <dbReference type="ARBA" id="ARBA00023136"/>
    </source>
</evidence>
<keyword evidence="2" id="KW-1003">Cell membrane</keyword>
<feature type="domain" description="ABC3 transporter permease C-terminal" evidence="8">
    <location>
        <begin position="319"/>
        <end position="441"/>
    </location>
</feature>
<dbReference type="OrthoDB" id="9770099at2"/>
<keyword evidence="3 7" id="KW-0812">Transmembrane</keyword>
<name>A0A017RXU8_9CLOT</name>
<accession>A0A017RXU8</accession>
<dbReference type="PANTHER" id="PTHR30572">
    <property type="entry name" value="MEMBRANE COMPONENT OF TRANSPORTER-RELATED"/>
    <property type="match status" value="1"/>
</dbReference>
<dbReference type="STRING" id="1403537.Q428_02000"/>
<dbReference type="GO" id="GO:0022857">
    <property type="term" value="F:transmembrane transporter activity"/>
    <property type="evidence" value="ECO:0007669"/>
    <property type="project" value="TreeGrafter"/>
</dbReference>
<feature type="transmembrane region" description="Helical" evidence="7">
    <location>
        <begin position="409"/>
        <end position="432"/>
    </location>
</feature>
<dbReference type="Proteomes" id="UP000019681">
    <property type="component" value="Unassembled WGS sequence"/>
</dbReference>
<reference evidence="10 11" key="1">
    <citation type="journal article" date="2014" name="Genome Announc.">
        <title>Draft Genome Sequence of Fervidicella metallireducens Strain AeBT, an Iron-Reducing Thermoanaerobe from the Great Artesian Basin.</title>
        <authorList>
            <person name="Patel B.K."/>
        </authorList>
    </citation>
    <scope>NUCLEOTIDE SEQUENCE [LARGE SCALE GENOMIC DNA]</scope>
    <source>
        <strain evidence="10 11">AeB</strain>
    </source>
</reference>
<evidence type="ECO:0000256" key="2">
    <source>
        <dbReference type="ARBA" id="ARBA00022475"/>
    </source>
</evidence>
<keyword evidence="4 7" id="KW-1133">Transmembrane helix</keyword>